<dbReference type="RefSeq" id="WP_263371747.1">
    <property type="nucleotide sequence ID" value="NZ_JAGSYD010000003.1"/>
</dbReference>
<dbReference type="PANTHER" id="PTHR47197:SF3">
    <property type="entry name" value="DIHYDRO-HEME D1 DEHYDROGENASE"/>
    <property type="match status" value="1"/>
</dbReference>
<dbReference type="InterPro" id="IPR015943">
    <property type="entry name" value="WD40/YVTN_repeat-like_dom_sf"/>
</dbReference>
<sequence length="332" mass="34835">MRISRFLWLAVAAAGMAHAQAPYKITNTYTLGGDGGWDYIIPDAAHHRLFIARESRVLVIDENSGKQIGELAEIHGAHGVALDPSSGHGFATESEDKAVVMFDATTLKKLKTIPAADDADAIVFDAKSGRVFSLNGDANSATVIDAKTGNLITNLPLGGKPEYGASAGNGKLYVNIADKSEIVEIDTASLKITKRWATEGCKQPVALAIDTAHQRLFSGCRSGVMAISDYQNGKVVATAPIGKGVDGAAFDPASGNAFAANGEGTLTVIHQESPDQYRVVQTLPTQLGSRNVGLDPVSHKLFVVAAKFGPAPQGARRGPVLPASFSLMVISK</sequence>
<dbReference type="Gene3D" id="2.130.10.10">
    <property type="entry name" value="YVTN repeat-like/Quinoprotein amine dehydrogenase"/>
    <property type="match status" value="2"/>
</dbReference>
<organism evidence="2 3">
    <name type="scientific">Granulicella cerasi</name>
    <dbReference type="NCBI Taxonomy" id="741063"/>
    <lineage>
        <taxon>Bacteria</taxon>
        <taxon>Pseudomonadati</taxon>
        <taxon>Acidobacteriota</taxon>
        <taxon>Terriglobia</taxon>
        <taxon>Terriglobales</taxon>
        <taxon>Acidobacteriaceae</taxon>
        <taxon>Granulicella</taxon>
    </lineage>
</organism>
<dbReference type="SUPFAM" id="SSF51004">
    <property type="entry name" value="C-terminal (heme d1) domain of cytochrome cd1-nitrite reductase"/>
    <property type="match status" value="1"/>
</dbReference>
<evidence type="ECO:0000313" key="2">
    <source>
        <dbReference type="EMBL" id="MFC6645370.1"/>
    </source>
</evidence>
<feature type="signal peptide" evidence="1">
    <location>
        <begin position="1"/>
        <end position="19"/>
    </location>
</feature>
<comment type="caution">
    <text evidence="2">The sequence shown here is derived from an EMBL/GenBank/DDBJ whole genome shotgun (WGS) entry which is preliminary data.</text>
</comment>
<gene>
    <name evidence="2" type="ORF">ACFQBQ_07175</name>
</gene>
<accession>A0ABW1Z705</accession>
<keyword evidence="1" id="KW-0732">Signal</keyword>
<name>A0ABW1Z705_9BACT</name>
<feature type="chain" id="PRO_5046125213" evidence="1">
    <location>
        <begin position="20"/>
        <end position="332"/>
    </location>
</feature>
<dbReference type="PANTHER" id="PTHR47197">
    <property type="entry name" value="PROTEIN NIRF"/>
    <property type="match status" value="1"/>
</dbReference>
<dbReference type="EMBL" id="JBHSWI010000001">
    <property type="protein sequence ID" value="MFC6645370.1"/>
    <property type="molecule type" value="Genomic_DNA"/>
</dbReference>
<reference evidence="3" key="1">
    <citation type="journal article" date="2019" name="Int. J. Syst. Evol. Microbiol.">
        <title>The Global Catalogue of Microorganisms (GCM) 10K type strain sequencing project: providing services to taxonomists for standard genome sequencing and annotation.</title>
        <authorList>
            <consortium name="The Broad Institute Genomics Platform"/>
            <consortium name="The Broad Institute Genome Sequencing Center for Infectious Disease"/>
            <person name="Wu L."/>
            <person name="Ma J."/>
        </authorList>
    </citation>
    <scope>NUCLEOTIDE SEQUENCE [LARGE SCALE GENOMIC DNA]</scope>
    <source>
        <strain evidence="3">CGMCC 1.16026</strain>
    </source>
</reference>
<proteinExistence type="predicted"/>
<evidence type="ECO:0000313" key="3">
    <source>
        <dbReference type="Proteomes" id="UP001596391"/>
    </source>
</evidence>
<dbReference type="InterPro" id="IPR051200">
    <property type="entry name" value="Host-pathogen_enzymatic-act"/>
</dbReference>
<dbReference type="Proteomes" id="UP001596391">
    <property type="component" value="Unassembled WGS sequence"/>
</dbReference>
<keyword evidence="3" id="KW-1185">Reference proteome</keyword>
<protein>
    <submittedName>
        <fullName evidence="2">YncE family protein</fullName>
    </submittedName>
</protein>
<evidence type="ECO:0000256" key="1">
    <source>
        <dbReference type="SAM" id="SignalP"/>
    </source>
</evidence>
<dbReference type="InterPro" id="IPR011048">
    <property type="entry name" value="Haem_d1_sf"/>
</dbReference>